<feature type="compositionally biased region" description="Polar residues" evidence="6">
    <location>
        <begin position="1198"/>
        <end position="1220"/>
    </location>
</feature>
<dbReference type="GO" id="GO:0002926">
    <property type="term" value="P:tRNA wobble base 5-methoxycarbonylmethyl-2-thiouridinylation"/>
    <property type="evidence" value="ECO:0007669"/>
    <property type="project" value="TreeGrafter"/>
</dbReference>
<dbReference type="GO" id="GO:0033588">
    <property type="term" value="C:elongator holoenzyme complex"/>
    <property type="evidence" value="ECO:0007669"/>
    <property type="project" value="InterPro"/>
</dbReference>
<comment type="pathway">
    <text evidence="1">tRNA modification; 5-methoxycarbonylmethyl-2-thiouridine-tRNA biosynthesis.</text>
</comment>
<evidence type="ECO:0000256" key="4">
    <source>
        <dbReference type="ARBA" id="ARBA00022694"/>
    </source>
</evidence>
<keyword evidence="5" id="KW-0539">Nucleus</keyword>
<feature type="domain" description="ELP1 alpha-solenoid" evidence="10">
    <location>
        <begin position="747"/>
        <end position="948"/>
    </location>
</feature>
<proteinExistence type="inferred from homology"/>
<dbReference type="Pfam" id="PF04762">
    <property type="entry name" value="Beta-prop_ELP1_1st"/>
    <property type="match status" value="1"/>
</dbReference>
<feature type="domain" description="ELP1 three-helical bundle" evidence="11">
    <location>
        <begin position="1127"/>
        <end position="1302"/>
    </location>
</feature>
<dbReference type="InterPro" id="IPR056166">
    <property type="entry name" value="TPR_ELP1"/>
</dbReference>
<keyword evidence="3 5" id="KW-0963">Cytoplasm</keyword>
<dbReference type="PANTHER" id="PTHR12747">
    <property type="entry name" value="ELONGATOR COMPLEX PROTEIN 1"/>
    <property type="match status" value="1"/>
</dbReference>
<dbReference type="GO" id="GO:0000049">
    <property type="term" value="F:tRNA binding"/>
    <property type="evidence" value="ECO:0007669"/>
    <property type="project" value="TreeGrafter"/>
</dbReference>
<keyword evidence="4" id="KW-0819">tRNA processing</keyword>
<comment type="function">
    <text evidence="5">Component of the elongator complex which is required for multiple tRNA modifications, including mcm5U (5-methoxycarbonylmethyl uridine), mcm5s2U (5-methoxycarbonylmethyl-2-thiouridine), and ncm5U (5-carbamoylmethyl uridine). The elongator complex catalyzes formation of carboxymethyluridine in the wobble base at position 34 in tRNAs.</text>
</comment>
<dbReference type="PANTHER" id="PTHR12747:SF0">
    <property type="entry name" value="ELONGATOR COMPLEX PROTEIN 1"/>
    <property type="match status" value="1"/>
</dbReference>
<dbReference type="InterPro" id="IPR056164">
    <property type="entry name" value="Beta-prop_ELP1_1st"/>
</dbReference>
<comment type="similarity">
    <text evidence="2 5">Belongs to the ELP1/IKA1 family.</text>
</comment>
<dbReference type="InterPro" id="IPR056167">
    <property type="entry name" value="A-sol_ELP1"/>
</dbReference>
<evidence type="ECO:0000256" key="5">
    <source>
        <dbReference type="PIRNR" id="PIRNR017233"/>
    </source>
</evidence>
<dbReference type="GO" id="GO:0005634">
    <property type="term" value="C:nucleus"/>
    <property type="evidence" value="ECO:0007669"/>
    <property type="project" value="UniProtKB-SubCell"/>
</dbReference>
<feature type="region of interest" description="Disordered" evidence="6">
    <location>
        <begin position="1350"/>
        <end position="1374"/>
    </location>
</feature>
<evidence type="ECO:0000259" key="9">
    <source>
        <dbReference type="Pfam" id="PF23878"/>
    </source>
</evidence>
<evidence type="ECO:0000313" key="12">
    <source>
        <dbReference type="EMBL" id="CAL4166380.1"/>
    </source>
</evidence>
<dbReference type="Pfam" id="PF23878">
    <property type="entry name" value="TPR_ELP1"/>
    <property type="match status" value="1"/>
</dbReference>
<dbReference type="Proteomes" id="UP001497623">
    <property type="component" value="Unassembled WGS sequence"/>
</dbReference>
<accession>A0AAV2S5H0</accession>
<dbReference type="EMBL" id="CAXKWB010048144">
    <property type="protein sequence ID" value="CAL4166380.1"/>
    <property type="molecule type" value="Genomic_DNA"/>
</dbReference>
<evidence type="ECO:0000256" key="1">
    <source>
        <dbReference type="ARBA" id="ARBA00005043"/>
    </source>
</evidence>
<protein>
    <recommendedName>
        <fullName evidence="5">Elongator complex protein 1</fullName>
    </recommendedName>
</protein>
<dbReference type="SUPFAM" id="SSF69322">
    <property type="entry name" value="Tricorn protease domain 2"/>
    <property type="match status" value="1"/>
</dbReference>
<feature type="compositionally biased region" description="Basic residues" evidence="6">
    <location>
        <begin position="1221"/>
        <end position="1231"/>
    </location>
</feature>
<comment type="caution">
    <text evidence="12">The sequence shown here is derived from an EMBL/GenBank/DDBJ whole genome shotgun (WGS) entry which is preliminary data.</text>
</comment>
<dbReference type="InterPro" id="IPR056165">
    <property type="entry name" value="Beta-prop_ELP1_2nd"/>
</dbReference>
<comment type="subcellular location">
    <subcellularLocation>
        <location evidence="5">Cytoplasm</location>
    </subcellularLocation>
    <subcellularLocation>
        <location evidence="5">Nucleus</location>
    </subcellularLocation>
</comment>
<dbReference type="Pfam" id="PF23797">
    <property type="entry name" value="Beta-prop_ELP1_2nd"/>
    <property type="match status" value="1"/>
</dbReference>
<sequence length="1374" mass="154979">MRNLYLSNQSSVEVASPDGGFVCLDAVTGATYHIDSKGCRIIRNSNVYEEKPDIEWQTHDISGSSIICADAVIVINAICVVTKDGDVITVNTDTHEVEVVGSVGDGLEAACWSPDQELLVLVTTTSNVVIMTAQFDPVTEFPLNQEDFGESKFINVGWGKKETQFHGTEGKTAAKKVKASTKPVTEWDDCKPRISWRGDGQHFAVSYVTQETNIRCLRVVNREGVLQATSEELDGLEQSLSWRPSGNLIATSQRFPNKHDIIFFEKNGLKHGDFSLPFKPSEMVVKEVEWNQDSNVLMVWLQPLSSTSEKDITVKNIVQLWTIGNYHWYLKKQLSFEETVHQVSWDTEFPLKLHIFCASGLQEYSWVFITNFSRGIGLGDLAQVAVIDGAKVKITPFREAVVPPPISAYEVTFPNEVDVVLFAPPVSFSTSPETSICVEDSGFLETFDPPGNNSNNICVLHDNCTTLTILTQAFPNDNLNEFDCGVIVSGAGGNGYMVKVHVHRVLTQCKIEWDVDDMPAIDLKLFCNWVWASTDKLIASYKNSEGNYIAILELERPGGESGIMSPVVCRGRVAVKSVIPVEEEIVSIAPSQDGTVIALQRVSGALLKLDIMELTVMPWEEEGEEIVFPSVCQQVALCPIDEGAKLIPLGLSARNRLYWASHQLMANCSSFHIHSDHLLVTTASHQLQIIPLFLRAFQALAEGKTDTTGIVGTRKVERGSRLVSAVVQDTRVILQMPRGNLEVVSPRPLAVHTLKMLLKEHKYHQALDIMRKQRVDMNLVYDHDPQDFINNVKLFVESVDNAHWIDLFIANLNEVDVTKSMYAFNYYDRIAHSSQVLNSKVDCVCNAVRTAMLEVDEEKFLLPILTSYVKMTKSQMDVALQKVQEMKEEKKKKYTVSAEEGLRHLLYIADANELYDVALGTYNFELVMMIAEKSQKDPKEYLPFLNELKKMEENYRKFKINIHLRKFRKAIESIKDCSDNHMEECLALIKSEKLFRDALEIFSLTSSMNKNVCEAYGDYLTGKSYHNEAAMMYIRADKLEDSLYAYKQAANWKKCLIVASRLKWEKENMNELCNELVETLKDKTQYADAAMIYEEYLKNEEEAVECLVKGCLWDDAQRIAYKHSRPDLVDTNIKPGANEQHQFYSSEIERISKEFKDNLTRLAVVRQNKEREHLDLLEGKGEEQLDADLYSDTSTVTGMSYSRSNATRSQTGSAASTRTYRSSKNRRKLERKKYSTKEGSAFEDLGLMAALHELMTSADQMTVPVSQLMTALLTFGYDAKATQLQSSLSDILTLMDHKKQEIWPGSETTEEDQQDEFGPQCTTEGAVRQLIGGQQNTVSLLQQRMRTLEPHLRHAPPPTRTPNWILQSLKGGKR</sequence>
<evidence type="ECO:0000259" key="10">
    <source>
        <dbReference type="Pfam" id="PF23925"/>
    </source>
</evidence>
<keyword evidence="13" id="KW-1185">Reference proteome</keyword>
<evidence type="ECO:0000256" key="6">
    <source>
        <dbReference type="SAM" id="MobiDB-lite"/>
    </source>
</evidence>
<organism evidence="12 13">
    <name type="scientific">Meganyctiphanes norvegica</name>
    <name type="common">Northern krill</name>
    <name type="synonym">Thysanopoda norvegica</name>
    <dbReference type="NCBI Taxonomy" id="48144"/>
    <lineage>
        <taxon>Eukaryota</taxon>
        <taxon>Metazoa</taxon>
        <taxon>Ecdysozoa</taxon>
        <taxon>Arthropoda</taxon>
        <taxon>Crustacea</taxon>
        <taxon>Multicrustacea</taxon>
        <taxon>Malacostraca</taxon>
        <taxon>Eumalacostraca</taxon>
        <taxon>Eucarida</taxon>
        <taxon>Euphausiacea</taxon>
        <taxon>Euphausiidae</taxon>
        <taxon>Meganyctiphanes</taxon>
    </lineage>
</organism>
<dbReference type="InterPro" id="IPR056169">
    <property type="entry name" value="HB_ELP1"/>
</dbReference>
<dbReference type="Pfam" id="PF23936">
    <property type="entry name" value="HB_ELP1"/>
    <property type="match status" value="1"/>
</dbReference>
<dbReference type="PIRSF" id="PIRSF017233">
    <property type="entry name" value="IKAP"/>
    <property type="match status" value="1"/>
</dbReference>
<evidence type="ECO:0000256" key="2">
    <source>
        <dbReference type="ARBA" id="ARBA00006086"/>
    </source>
</evidence>
<evidence type="ECO:0000259" key="11">
    <source>
        <dbReference type="Pfam" id="PF23936"/>
    </source>
</evidence>
<feature type="region of interest" description="Disordered" evidence="6">
    <location>
        <begin position="1198"/>
        <end position="1235"/>
    </location>
</feature>
<dbReference type="GO" id="GO:0005829">
    <property type="term" value="C:cytosol"/>
    <property type="evidence" value="ECO:0007669"/>
    <property type="project" value="TreeGrafter"/>
</dbReference>
<feature type="domain" description="ELP1 TPR" evidence="9">
    <location>
        <begin position="955"/>
        <end position="1118"/>
    </location>
</feature>
<gene>
    <name evidence="12" type="ORF">MNOR_LOCUS33425</name>
</gene>
<feature type="domain" description="ELP1 N-terminal second beta-propeller" evidence="8">
    <location>
        <begin position="386"/>
        <end position="723"/>
    </location>
</feature>
<name>A0AAV2S5H0_MEGNR</name>
<dbReference type="Pfam" id="PF23925">
    <property type="entry name" value="A-sol_ELP1"/>
    <property type="match status" value="1"/>
</dbReference>
<evidence type="ECO:0000259" key="7">
    <source>
        <dbReference type="Pfam" id="PF04762"/>
    </source>
</evidence>
<reference evidence="12 13" key="1">
    <citation type="submission" date="2024-05" db="EMBL/GenBank/DDBJ databases">
        <authorList>
            <person name="Wallberg A."/>
        </authorList>
    </citation>
    <scope>NUCLEOTIDE SEQUENCE [LARGE SCALE GENOMIC DNA]</scope>
</reference>
<evidence type="ECO:0000313" key="13">
    <source>
        <dbReference type="Proteomes" id="UP001497623"/>
    </source>
</evidence>
<evidence type="ECO:0000256" key="3">
    <source>
        <dbReference type="ARBA" id="ARBA00022490"/>
    </source>
</evidence>
<feature type="domain" description="ELP1 first N-terminal beta-propeller" evidence="7">
    <location>
        <begin position="53"/>
        <end position="348"/>
    </location>
</feature>
<evidence type="ECO:0000259" key="8">
    <source>
        <dbReference type="Pfam" id="PF23797"/>
    </source>
</evidence>
<dbReference type="InterPro" id="IPR006849">
    <property type="entry name" value="Elp1"/>
</dbReference>